<dbReference type="InterPro" id="IPR003871">
    <property type="entry name" value="RFA1B/D_OB_1st"/>
</dbReference>
<evidence type="ECO:0000256" key="1">
    <source>
        <dbReference type="ARBA" id="ARBA00023125"/>
    </source>
</evidence>
<organism evidence="4 5">
    <name type="scientific">Saponaria officinalis</name>
    <name type="common">Common soapwort</name>
    <name type="synonym">Lychnis saponaria</name>
    <dbReference type="NCBI Taxonomy" id="3572"/>
    <lineage>
        <taxon>Eukaryota</taxon>
        <taxon>Viridiplantae</taxon>
        <taxon>Streptophyta</taxon>
        <taxon>Embryophyta</taxon>
        <taxon>Tracheophyta</taxon>
        <taxon>Spermatophyta</taxon>
        <taxon>Magnoliopsida</taxon>
        <taxon>eudicotyledons</taxon>
        <taxon>Gunneridae</taxon>
        <taxon>Pentapetalae</taxon>
        <taxon>Caryophyllales</taxon>
        <taxon>Caryophyllaceae</taxon>
        <taxon>Caryophylleae</taxon>
        <taxon>Saponaria</taxon>
    </lineage>
</organism>
<dbReference type="Pfam" id="PF02721">
    <property type="entry name" value="DUF223"/>
    <property type="match status" value="1"/>
</dbReference>
<evidence type="ECO:0000259" key="3">
    <source>
        <dbReference type="Pfam" id="PF16900"/>
    </source>
</evidence>
<dbReference type="EMBL" id="JBDFQZ010000010">
    <property type="protein sequence ID" value="KAK9682572.1"/>
    <property type="molecule type" value="Genomic_DNA"/>
</dbReference>
<dbReference type="PANTHER" id="PTHR47165">
    <property type="entry name" value="OS03G0429900 PROTEIN"/>
    <property type="match status" value="1"/>
</dbReference>
<dbReference type="AlphaFoldDB" id="A0AAW1I1T8"/>
<dbReference type="InterPro" id="IPR012340">
    <property type="entry name" value="NA-bd_OB-fold"/>
</dbReference>
<dbReference type="PANTHER" id="PTHR47165:SF4">
    <property type="entry name" value="OS03G0429900 PROTEIN"/>
    <property type="match status" value="1"/>
</dbReference>
<gene>
    <name evidence="4" type="ORF">RND81_10G082800</name>
</gene>
<comment type="caution">
    <text evidence="4">The sequence shown here is derived from an EMBL/GenBank/DDBJ whole genome shotgun (WGS) entry which is preliminary data.</text>
</comment>
<dbReference type="Pfam" id="PF16900">
    <property type="entry name" value="REPA_OB_2"/>
    <property type="match status" value="1"/>
</dbReference>
<evidence type="ECO:0000313" key="5">
    <source>
        <dbReference type="Proteomes" id="UP001443914"/>
    </source>
</evidence>
<evidence type="ECO:0008006" key="6">
    <source>
        <dbReference type="Google" id="ProtNLM"/>
    </source>
</evidence>
<dbReference type="Proteomes" id="UP001443914">
    <property type="component" value="Unassembled WGS sequence"/>
</dbReference>
<dbReference type="GO" id="GO:0003677">
    <property type="term" value="F:DNA binding"/>
    <property type="evidence" value="ECO:0007669"/>
    <property type="project" value="UniProtKB-KW"/>
</dbReference>
<keyword evidence="1" id="KW-0238">DNA-binding</keyword>
<protein>
    <recommendedName>
        <fullName evidence="6">Replication protein A OB domain-containing protein</fullName>
    </recommendedName>
</protein>
<name>A0AAW1I1T8_SAPOF</name>
<keyword evidence="5" id="KW-1185">Reference proteome</keyword>
<dbReference type="InterPro" id="IPR031657">
    <property type="entry name" value="REPA_OB_2"/>
</dbReference>
<sequence length="247" mass="28282">MHIYKKQGNHIHATIPRRLMNTYGEILKEGVIYKIQHFEVAATTRSYRPVTSTNNIIKWTSFTFIVEDDQNMPIPKHKFEFYPTENISHRTNKQDYLIGKKEGTTNTQSNNTRYLQTFQCADVVGYITVIESKKKATISKGETQLRYIYIEDERKQPVGVTLWGHTADLIDEAEAVKGSEKTVVIITSTKVVDYKGESQLQSTYATKVYINLDIPETRKLKESEDEPTRVKFVNNGITEGNADGHAK</sequence>
<proteinExistence type="predicted"/>
<feature type="domain" description="Replication protein A OB" evidence="3">
    <location>
        <begin position="119"/>
        <end position="210"/>
    </location>
</feature>
<dbReference type="Gene3D" id="2.40.50.140">
    <property type="entry name" value="Nucleic acid-binding proteins"/>
    <property type="match status" value="2"/>
</dbReference>
<reference evidence="4" key="1">
    <citation type="submission" date="2024-03" db="EMBL/GenBank/DDBJ databases">
        <title>WGS assembly of Saponaria officinalis var. Norfolk2.</title>
        <authorList>
            <person name="Jenkins J."/>
            <person name="Shu S."/>
            <person name="Grimwood J."/>
            <person name="Barry K."/>
            <person name="Goodstein D."/>
            <person name="Schmutz J."/>
            <person name="Leebens-Mack J."/>
            <person name="Osbourn A."/>
        </authorList>
    </citation>
    <scope>NUCLEOTIDE SEQUENCE [LARGE SCALE GENOMIC DNA]</scope>
    <source>
        <strain evidence="4">JIC</strain>
    </source>
</reference>
<evidence type="ECO:0000313" key="4">
    <source>
        <dbReference type="EMBL" id="KAK9682572.1"/>
    </source>
</evidence>
<evidence type="ECO:0000259" key="2">
    <source>
        <dbReference type="Pfam" id="PF02721"/>
    </source>
</evidence>
<feature type="domain" description="Replication protein A 70 kDa DNA-binding subunit B/D first OB fold" evidence="2">
    <location>
        <begin position="5"/>
        <end position="54"/>
    </location>
</feature>
<dbReference type="SUPFAM" id="SSF50249">
    <property type="entry name" value="Nucleic acid-binding proteins"/>
    <property type="match status" value="1"/>
</dbReference>
<accession>A0AAW1I1T8</accession>